<protein>
    <submittedName>
        <fullName evidence="2">Uncharacterized protein</fullName>
    </submittedName>
</protein>
<proteinExistence type="predicted"/>
<sequence length="216" mass="22872">MAEWSGLRSGGGDKLALAATFTHFLAWSLGLTGFSLAAPEAQPDWPFARDGWMGWDQQTGGRQAEGGEEKEGRSAGGETTLARKRSSYAPCDWSEGPCSITPDSIATKIAHAAQAVRGHPMLFVDWVPIIVGAGGRGGGRRPLEQPRLAEVQGQWGRQQPAGGAGSIGRGRRWARIAPSKTWADRGMGRWCSAGVFGIVCVSADGAVSYYQNSAVL</sequence>
<evidence type="ECO:0000313" key="3">
    <source>
        <dbReference type="Proteomes" id="UP000242791"/>
    </source>
</evidence>
<name>A0A1J9Q035_9EURO</name>
<keyword evidence="3" id="KW-1185">Reference proteome</keyword>
<evidence type="ECO:0000256" key="1">
    <source>
        <dbReference type="SAM" id="MobiDB-lite"/>
    </source>
</evidence>
<dbReference type="Proteomes" id="UP000242791">
    <property type="component" value="Unassembled WGS sequence"/>
</dbReference>
<gene>
    <name evidence="2" type="ORF">ACJ73_06721</name>
</gene>
<comment type="caution">
    <text evidence="2">The sequence shown here is derived from an EMBL/GenBank/DDBJ whole genome shotgun (WGS) entry which is preliminary data.</text>
</comment>
<reference evidence="2 3" key="1">
    <citation type="submission" date="2015-08" db="EMBL/GenBank/DDBJ databases">
        <title>Emmonsia species relationships and genome sequence.</title>
        <authorList>
            <person name="Cuomo C.A."/>
            <person name="Schwartz I.S."/>
            <person name="Kenyon C."/>
            <person name="De Hoog G.S."/>
            <person name="Govender N.P."/>
            <person name="Botha A."/>
            <person name="Moreno L."/>
            <person name="De Vries M."/>
            <person name="Munoz J.F."/>
            <person name="Stielow J.B."/>
        </authorList>
    </citation>
    <scope>NUCLEOTIDE SEQUENCE [LARGE SCALE GENOMIC DNA]</scope>
    <source>
        <strain evidence="2 3">EI222</strain>
    </source>
</reference>
<evidence type="ECO:0000313" key="2">
    <source>
        <dbReference type="EMBL" id="OJD21937.1"/>
    </source>
</evidence>
<dbReference type="AlphaFoldDB" id="A0A1J9Q035"/>
<organism evidence="2 3">
    <name type="scientific">Blastomyces percursus</name>
    <dbReference type="NCBI Taxonomy" id="1658174"/>
    <lineage>
        <taxon>Eukaryota</taxon>
        <taxon>Fungi</taxon>
        <taxon>Dikarya</taxon>
        <taxon>Ascomycota</taxon>
        <taxon>Pezizomycotina</taxon>
        <taxon>Eurotiomycetes</taxon>
        <taxon>Eurotiomycetidae</taxon>
        <taxon>Onygenales</taxon>
        <taxon>Ajellomycetaceae</taxon>
        <taxon>Blastomyces</taxon>
    </lineage>
</organism>
<dbReference type="VEuPathDB" id="FungiDB:ACJ73_06721"/>
<dbReference type="EMBL" id="LGTZ01001228">
    <property type="protein sequence ID" value="OJD21937.1"/>
    <property type="molecule type" value="Genomic_DNA"/>
</dbReference>
<accession>A0A1J9Q035</accession>
<feature type="region of interest" description="Disordered" evidence="1">
    <location>
        <begin position="49"/>
        <end position="81"/>
    </location>
</feature>